<dbReference type="Proteomes" id="UP000011615">
    <property type="component" value="Unassembled WGS sequence"/>
</dbReference>
<gene>
    <name evidence="1" type="ORF">C476_07062</name>
</gene>
<comment type="caution">
    <text evidence="1">The sequence shown here is derived from an EMBL/GenBank/DDBJ whole genome shotgun (WGS) entry which is preliminary data.</text>
</comment>
<dbReference type="eggNOG" id="ENOG502N5FJ">
    <property type="taxonomic scope" value="Archaea"/>
</dbReference>
<dbReference type="EMBL" id="AOIT01000029">
    <property type="protein sequence ID" value="ELZ22169.1"/>
    <property type="molecule type" value="Genomic_DNA"/>
</dbReference>
<protein>
    <submittedName>
        <fullName evidence="1">Uncharacterized protein</fullName>
    </submittedName>
</protein>
<evidence type="ECO:0000313" key="2">
    <source>
        <dbReference type="Proteomes" id="UP000011615"/>
    </source>
</evidence>
<organism evidence="1 2">
    <name type="scientific">Natrinema limicola JCM 13563</name>
    <dbReference type="NCBI Taxonomy" id="1230457"/>
    <lineage>
        <taxon>Archaea</taxon>
        <taxon>Methanobacteriati</taxon>
        <taxon>Methanobacteriota</taxon>
        <taxon>Stenosarchaea group</taxon>
        <taxon>Halobacteria</taxon>
        <taxon>Halobacteriales</taxon>
        <taxon>Natrialbaceae</taxon>
        <taxon>Natrinema</taxon>
    </lineage>
</organism>
<reference evidence="1 2" key="1">
    <citation type="journal article" date="2014" name="PLoS Genet.">
        <title>Phylogenetically driven sequencing of extremely halophilic archaea reveals strategies for static and dynamic osmo-response.</title>
        <authorList>
            <person name="Becker E.A."/>
            <person name="Seitzer P.M."/>
            <person name="Tritt A."/>
            <person name="Larsen D."/>
            <person name="Krusor M."/>
            <person name="Yao A.I."/>
            <person name="Wu D."/>
            <person name="Madern D."/>
            <person name="Eisen J.A."/>
            <person name="Darling A.E."/>
            <person name="Facciotti M.T."/>
        </authorList>
    </citation>
    <scope>NUCLEOTIDE SEQUENCE [LARGE SCALE GENOMIC DNA]</scope>
    <source>
        <strain evidence="1 2">JCM 13563</strain>
    </source>
</reference>
<name>M0CJV3_9EURY</name>
<keyword evidence="2" id="KW-1185">Reference proteome</keyword>
<evidence type="ECO:0000313" key="1">
    <source>
        <dbReference type="EMBL" id="ELZ22169.1"/>
    </source>
</evidence>
<proteinExistence type="predicted"/>
<dbReference type="PATRIC" id="fig|1230457.4.peg.1415"/>
<dbReference type="AlphaFoldDB" id="M0CJV3"/>
<sequence>MIDSAVQKTFMAGSTTASRMRRVLLAVTLALLVSIAGCSGLGGETADPAPDDETQLENGSTLESEDLTTNATDTNQSVRIEANESVAGSEFESLSVTYPRENFTVDSAQHDEIVLGVDTNGDGTVDREFNETHVSGVNNNDYSATIELDTTYTFEAGDVIVATYPSVNNPAEPGEYTVEVTLNEAQTANSTVTITDTETA</sequence>
<accession>M0CJV3</accession>